<feature type="transmembrane region" description="Helical" evidence="1">
    <location>
        <begin position="223"/>
        <end position="251"/>
    </location>
</feature>
<dbReference type="AlphaFoldDB" id="A0A4S2H4S1"/>
<dbReference type="Proteomes" id="UP000308054">
    <property type="component" value="Unassembled WGS sequence"/>
</dbReference>
<organism evidence="2 3">
    <name type="scientific">Marinicauda algicola</name>
    <dbReference type="NCBI Taxonomy" id="2029849"/>
    <lineage>
        <taxon>Bacteria</taxon>
        <taxon>Pseudomonadati</taxon>
        <taxon>Pseudomonadota</taxon>
        <taxon>Alphaproteobacteria</taxon>
        <taxon>Maricaulales</taxon>
        <taxon>Maricaulaceae</taxon>
        <taxon>Marinicauda</taxon>
    </lineage>
</organism>
<evidence type="ECO:0008006" key="4">
    <source>
        <dbReference type="Google" id="ProtNLM"/>
    </source>
</evidence>
<feature type="transmembrane region" description="Helical" evidence="1">
    <location>
        <begin position="192"/>
        <end position="211"/>
    </location>
</feature>
<evidence type="ECO:0000313" key="3">
    <source>
        <dbReference type="Proteomes" id="UP000308054"/>
    </source>
</evidence>
<feature type="transmembrane region" description="Helical" evidence="1">
    <location>
        <begin position="335"/>
        <end position="358"/>
    </location>
</feature>
<keyword evidence="1" id="KW-0472">Membrane</keyword>
<keyword evidence="3" id="KW-1185">Reference proteome</keyword>
<proteinExistence type="predicted"/>
<evidence type="ECO:0000313" key="2">
    <source>
        <dbReference type="EMBL" id="TGY90302.1"/>
    </source>
</evidence>
<feature type="transmembrane region" description="Helical" evidence="1">
    <location>
        <begin position="50"/>
        <end position="72"/>
    </location>
</feature>
<keyword evidence="1" id="KW-1133">Transmembrane helix</keyword>
<evidence type="ECO:0000256" key="1">
    <source>
        <dbReference type="SAM" id="Phobius"/>
    </source>
</evidence>
<reference evidence="2 3" key="1">
    <citation type="journal article" date="2017" name="Int. J. Syst. Evol. Microbiol.">
        <title>Marinicauda algicola sp. nov., isolated from a marine red alga Rhodosorus marinus.</title>
        <authorList>
            <person name="Jeong S.E."/>
            <person name="Jeon S.H."/>
            <person name="Chun B.H."/>
            <person name="Kim D.W."/>
            <person name="Jeon C.O."/>
        </authorList>
    </citation>
    <scope>NUCLEOTIDE SEQUENCE [LARGE SCALE GENOMIC DNA]</scope>
    <source>
        <strain evidence="2 3">JCM 31718</strain>
    </source>
</reference>
<gene>
    <name evidence="2" type="ORF">E5163_04030</name>
</gene>
<accession>A0A4S2H4S1</accession>
<dbReference type="RefSeq" id="WP_135994800.1">
    <property type="nucleotide sequence ID" value="NZ_CP071057.1"/>
</dbReference>
<keyword evidence="1" id="KW-0812">Transmembrane</keyword>
<comment type="caution">
    <text evidence="2">The sequence shown here is derived from an EMBL/GenBank/DDBJ whole genome shotgun (WGS) entry which is preliminary data.</text>
</comment>
<feature type="transmembrane region" description="Helical" evidence="1">
    <location>
        <begin position="168"/>
        <end position="186"/>
    </location>
</feature>
<feature type="transmembrane region" description="Helical" evidence="1">
    <location>
        <begin position="137"/>
        <end position="156"/>
    </location>
</feature>
<protein>
    <recommendedName>
        <fullName evidence="4">DUF2079 domain-containing protein</fullName>
    </recommendedName>
</protein>
<feature type="transmembrane region" description="Helical" evidence="1">
    <location>
        <begin position="263"/>
        <end position="286"/>
    </location>
</feature>
<feature type="transmembrane region" description="Helical" evidence="1">
    <location>
        <begin position="298"/>
        <end position="315"/>
    </location>
</feature>
<feature type="transmembrane region" description="Helical" evidence="1">
    <location>
        <begin position="407"/>
        <end position="426"/>
    </location>
</feature>
<name>A0A4S2H4S1_9PROT</name>
<feature type="transmembrane region" description="Helical" evidence="1">
    <location>
        <begin position="370"/>
        <end position="392"/>
    </location>
</feature>
<sequence length="538" mass="59090">MPALAPAASTARLGDGVTSFDVRREKLVEIYDLAHGSVRKVTDNVLARRAFSAILFGLLALIAANALVFGALHTNPLPTEDSWYFIRSILFPYYEGSLRFIDLFAHRGGGDYSQPIHRLLLLISAENFQLDFRFEFFVGYAALLLIPCLAAWALYVSNKHRGSNTIGVCALLIFAVTLSLSSLNIYTWSLVMLGYINTLFAFSILFLIFFVNRDGIAWRVVLALLFCAAALVMDSSAIVLFLSAALAIAMRDLPDYRRAALNIAAPAIGLILGVVALNAITSALSLPNTTAGLDIGGALKLILSSELLTILKAILSGTFVSYDLAEYLAPGNPDAYLVPFAFLAGALHIGFWVVYVFFTRFRRMPASQAALLHYAAAIMLFVYGLVAGMILTRTPIYGAGYMFQPRYAAVYQLAIIPVAFAFYAAVRGFNWRPARHSLTIVLTLLTAGTALLQLEASERAWAVGGYVNVFIKNQAEQMAVIDASPNLLPPGDCIHTVAPFCGLAPEERRRLIELMRAQDLSIYSDRFRRDHRLFVDIE</sequence>
<dbReference type="EMBL" id="SRXW01000001">
    <property type="protein sequence ID" value="TGY90302.1"/>
    <property type="molecule type" value="Genomic_DNA"/>
</dbReference>